<keyword evidence="4" id="KW-1185">Reference proteome</keyword>
<name>A0A133ULE4_9EURY</name>
<protein>
    <recommendedName>
        <fullName evidence="5">DUF2680 domain-containing protein</fullName>
    </recommendedName>
</protein>
<comment type="caution">
    <text evidence="3">The sequence shown here is derived from an EMBL/GenBank/DDBJ whole genome shotgun (WGS) entry which is preliminary data.</text>
</comment>
<dbReference type="Proteomes" id="UP000070155">
    <property type="component" value="Unassembled WGS sequence"/>
</dbReference>
<feature type="region of interest" description="Disordered" evidence="2">
    <location>
        <begin position="120"/>
        <end position="151"/>
    </location>
</feature>
<reference evidence="3 4" key="1">
    <citation type="journal article" date="2016" name="Sci. Rep.">
        <title>Metabolic traits of an uncultured archaeal lineage -MSBL1- from brine pools of the Red Sea.</title>
        <authorList>
            <person name="Mwirichia R."/>
            <person name="Alam I."/>
            <person name="Rashid M."/>
            <person name="Vinu M."/>
            <person name="Ba-Alawi W."/>
            <person name="Anthony Kamau A."/>
            <person name="Kamanda Ngugi D."/>
            <person name="Goker M."/>
            <person name="Klenk H.P."/>
            <person name="Bajic V."/>
            <person name="Stingl U."/>
        </authorList>
    </citation>
    <scope>NUCLEOTIDE SEQUENCE [LARGE SCALE GENOMIC DNA]</scope>
    <source>
        <strain evidence="3">SCGC-AAA259I07</strain>
    </source>
</reference>
<evidence type="ECO:0000256" key="1">
    <source>
        <dbReference type="SAM" id="Coils"/>
    </source>
</evidence>
<proteinExistence type="predicted"/>
<evidence type="ECO:0000313" key="3">
    <source>
        <dbReference type="EMBL" id="KXA94979.1"/>
    </source>
</evidence>
<organism evidence="3 4">
    <name type="scientific">candidate division MSBL1 archaeon SCGC-AAA259I07</name>
    <dbReference type="NCBI Taxonomy" id="1698266"/>
    <lineage>
        <taxon>Archaea</taxon>
        <taxon>Methanobacteriati</taxon>
        <taxon>Methanobacteriota</taxon>
        <taxon>candidate division MSBL1</taxon>
    </lineage>
</organism>
<evidence type="ECO:0000313" key="4">
    <source>
        <dbReference type="Proteomes" id="UP000070155"/>
    </source>
</evidence>
<dbReference type="EMBL" id="LHXQ01000019">
    <property type="protein sequence ID" value="KXA94979.1"/>
    <property type="molecule type" value="Genomic_DNA"/>
</dbReference>
<sequence>MDKKGIGLLSIALVAILLVSGVLLSGASLAQASGITNESNETAPIKKLNDGWQCGMNGNRDHVQGIESKLDMLAERFDLTDEQVEEIEEKISTAIDEGMEPYEIREEVMSILEDYGVEIPEDQAPAERQNRRGHRRQNGECEGACHETSDE</sequence>
<dbReference type="AlphaFoldDB" id="A0A133ULE4"/>
<accession>A0A133ULE4</accession>
<evidence type="ECO:0000256" key="2">
    <source>
        <dbReference type="SAM" id="MobiDB-lite"/>
    </source>
</evidence>
<feature type="compositionally biased region" description="Basic and acidic residues" evidence="2">
    <location>
        <begin position="137"/>
        <end position="151"/>
    </location>
</feature>
<evidence type="ECO:0008006" key="5">
    <source>
        <dbReference type="Google" id="ProtNLM"/>
    </source>
</evidence>
<keyword evidence="1" id="KW-0175">Coiled coil</keyword>
<feature type="coiled-coil region" evidence="1">
    <location>
        <begin position="70"/>
        <end position="97"/>
    </location>
</feature>
<gene>
    <name evidence="3" type="ORF">AKJ36_01785</name>
</gene>